<keyword evidence="1" id="KW-0813">Transport</keyword>
<evidence type="ECO:0000313" key="8">
    <source>
        <dbReference type="EMBL" id="MFD1341660.1"/>
    </source>
</evidence>
<gene>
    <name evidence="8" type="ORF">ACFQ4E_04430</name>
</gene>
<evidence type="ECO:0000313" key="9">
    <source>
        <dbReference type="Proteomes" id="UP001597135"/>
    </source>
</evidence>
<keyword evidence="9" id="KW-1185">Reference proteome</keyword>
<dbReference type="InterPro" id="IPR002327">
    <property type="entry name" value="Cyt_c_1A/1B"/>
</dbReference>
<organism evidence="8 9">
    <name type="scientific">Litorisediminicola beolgyonensis</name>
    <dbReference type="NCBI Taxonomy" id="1173614"/>
    <lineage>
        <taxon>Bacteria</taxon>
        <taxon>Pseudomonadati</taxon>
        <taxon>Pseudomonadota</taxon>
        <taxon>Alphaproteobacteria</taxon>
        <taxon>Rhodobacterales</taxon>
        <taxon>Paracoccaceae</taxon>
        <taxon>Litorisediminicola</taxon>
    </lineage>
</organism>
<evidence type="ECO:0000256" key="3">
    <source>
        <dbReference type="ARBA" id="ARBA00022723"/>
    </source>
</evidence>
<dbReference type="Gene3D" id="1.10.760.10">
    <property type="entry name" value="Cytochrome c-like domain"/>
    <property type="match status" value="1"/>
</dbReference>
<dbReference type="InterPro" id="IPR036909">
    <property type="entry name" value="Cyt_c-like_dom_sf"/>
</dbReference>
<accession>A0ABW3ZEN9</accession>
<keyword evidence="5 6" id="KW-0408">Iron</keyword>
<name>A0ABW3ZEN9_9RHOB</name>
<dbReference type="SUPFAM" id="SSF46626">
    <property type="entry name" value="Cytochrome c"/>
    <property type="match status" value="1"/>
</dbReference>
<dbReference type="PROSITE" id="PS51007">
    <property type="entry name" value="CYTC"/>
    <property type="match status" value="1"/>
</dbReference>
<dbReference type="EMBL" id="JBHTMU010000005">
    <property type="protein sequence ID" value="MFD1341660.1"/>
    <property type="molecule type" value="Genomic_DNA"/>
</dbReference>
<protein>
    <submittedName>
        <fullName evidence="8">C-type cytochrome</fullName>
    </submittedName>
</protein>
<dbReference type="Proteomes" id="UP001597135">
    <property type="component" value="Unassembled WGS sequence"/>
</dbReference>
<evidence type="ECO:0000256" key="6">
    <source>
        <dbReference type="PROSITE-ProRule" id="PRU00433"/>
    </source>
</evidence>
<proteinExistence type="predicted"/>
<evidence type="ECO:0000256" key="4">
    <source>
        <dbReference type="ARBA" id="ARBA00022982"/>
    </source>
</evidence>
<dbReference type="PRINTS" id="PR00604">
    <property type="entry name" value="CYTCHRMECIAB"/>
</dbReference>
<dbReference type="PANTHER" id="PTHR11961">
    <property type="entry name" value="CYTOCHROME C"/>
    <property type="match status" value="1"/>
</dbReference>
<dbReference type="InterPro" id="IPR009056">
    <property type="entry name" value="Cyt_c-like_dom"/>
</dbReference>
<reference evidence="9" key="1">
    <citation type="journal article" date="2019" name="Int. J. Syst. Evol. Microbiol.">
        <title>The Global Catalogue of Microorganisms (GCM) 10K type strain sequencing project: providing services to taxonomists for standard genome sequencing and annotation.</title>
        <authorList>
            <consortium name="The Broad Institute Genomics Platform"/>
            <consortium name="The Broad Institute Genome Sequencing Center for Infectious Disease"/>
            <person name="Wu L."/>
            <person name="Ma J."/>
        </authorList>
    </citation>
    <scope>NUCLEOTIDE SEQUENCE [LARGE SCALE GENOMIC DNA]</scope>
    <source>
        <strain evidence="9">CCUG 62953</strain>
    </source>
</reference>
<keyword evidence="2 6" id="KW-0349">Heme</keyword>
<feature type="domain" description="Cytochrome c" evidence="7">
    <location>
        <begin position="75"/>
        <end position="173"/>
    </location>
</feature>
<evidence type="ECO:0000256" key="1">
    <source>
        <dbReference type="ARBA" id="ARBA00022448"/>
    </source>
</evidence>
<comment type="caution">
    <text evidence="8">The sequence shown here is derived from an EMBL/GenBank/DDBJ whole genome shotgun (WGS) entry which is preliminary data.</text>
</comment>
<evidence type="ECO:0000256" key="2">
    <source>
        <dbReference type="ARBA" id="ARBA00022617"/>
    </source>
</evidence>
<evidence type="ECO:0000256" key="5">
    <source>
        <dbReference type="ARBA" id="ARBA00023004"/>
    </source>
</evidence>
<sequence length="174" mass="18033">MFDTMTFTKVIGGFCGTLLVFLLGGWVAETVYHVGGDSHGEGEEHSAYLIEVDEGGEGGGESEEPADFETLWASADAGAGEKVFGKCRACHKLDGSNAVGPHLDGVVGRDVGAVSGFSYSGALSQAADVWTPENLFHFLENPGGYASGTTMSFGGLKSGEDRVNLIAYLENAGG</sequence>
<dbReference type="Pfam" id="PF00034">
    <property type="entry name" value="Cytochrom_C"/>
    <property type="match status" value="1"/>
</dbReference>
<keyword evidence="3 6" id="KW-0479">Metal-binding</keyword>
<evidence type="ECO:0000259" key="7">
    <source>
        <dbReference type="PROSITE" id="PS51007"/>
    </source>
</evidence>
<dbReference type="RefSeq" id="WP_386801726.1">
    <property type="nucleotide sequence ID" value="NZ_JBHTMU010000005.1"/>
</dbReference>
<keyword evidence="4" id="KW-0249">Electron transport</keyword>